<keyword evidence="3" id="KW-1185">Reference proteome</keyword>
<reference evidence="2" key="2">
    <citation type="submission" date="2018-05" db="EMBL/GenBank/DDBJ databases">
        <title>OpunRS2 (Oryza punctata Reference Sequence Version 2).</title>
        <authorList>
            <person name="Zhang J."/>
            <person name="Kudrna D."/>
            <person name="Lee S."/>
            <person name="Talag J."/>
            <person name="Welchert J."/>
            <person name="Wing R.A."/>
        </authorList>
    </citation>
    <scope>NUCLEOTIDE SEQUENCE [LARGE SCALE GENOMIC DNA]</scope>
</reference>
<organism evidence="2">
    <name type="scientific">Oryza punctata</name>
    <name type="common">Red rice</name>
    <dbReference type="NCBI Taxonomy" id="4537"/>
    <lineage>
        <taxon>Eukaryota</taxon>
        <taxon>Viridiplantae</taxon>
        <taxon>Streptophyta</taxon>
        <taxon>Embryophyta</taxon>
        <taxon>Tracheophyta</taxon>
        <taxon>Spermatophyta</taxon>
        <taxon>Magnoliopsida</taxon>
        <taxon>Liliopsida</taxon>
        <taxon>Poales</taxon>
        <taxon>Poaceae</taxon>
        <taxon>BOP clade</taxon>
        <taxon>Oryzoideae</taxon>
        <taxon>Oryzeae</taxon>
        <taxon>Oryzinae</taxon>
        <taxon>Oryza</taxon>
    </lineage>
</organism>
<dbReference type="HOGENOM" id="CLU_2137542_0_0_1"/>
<dbReference type="Gramene" id="OPUNC12G07820.1">
    <property type="protein sequence ID" value="OPUNC12G07820.1"/>
    <property type="gene ID" value="OPUNC12G07820"/>
</dbReference>
<protein>
    <submittedName>
        <fullName evidence="2">Uncharacterized protein</fullName>
    </submittedName>
</protein>
<name>A0A0E0MLC9_ORYPU</name>
<evidence type="ECO:0000313" key="2">
    <source>
        <dbReference type="EnsemblPlants" id="OPUNC12G07820.1"/>
    </source>
</evidence>
<dbReference type="AlphaFoldDB" id="A0A0E0MLC9"/>
<feature type="region of interest" description="Disordered" evidence="1">
    <location>
        <begin position="1"/>
        <end position="31"/>
    </location>
</feature>
<sequence length="113" mass="12291">MTPSVTDLEDGSGDQLSWDEASYSPASPPHKPRIRFFGTLSGCGKVLKPAWTPNEKLKMEASQESTPIKHHISPPPIKRTLWQRDRSSSLSSRLTLFPSAVALGPSCDACTSP</sequence>
<evidence type="ECO:0000313" key="3">
    <source>
        <dbReference type="Proteomes" id="UP000026962"/>
    </source>
</evidence>
<evidence type="ECO:0000256" key="1">
    <source>
        <dbReference type="SAM" id="MobiDB-lite"/>
    </source>
</evidence>
<proteinExistence type="predicted"/>
<dbReference type="EnsemblPlants" id="OPUNC12G07820.1">
    <property type="protein sequence ID" value="OPUNC12G07820.1"/>
    <property type="gene ID" value="OPUNC12G07820"/>
</dbReference>
<feature type="region of interest" description="Disordered" evidence="1">
    <location>
        <begin position="58"/>
        <end position="80"/>
    </location>
</feature>
<reference evidence="2" key="1">
    <citation type="submission" date="2015-04" db="UniProtKB">
        <authorList>
            <consortium name="EnsemblPlants"/>
        </authorList>
    </citation>
    <scope>IDENTIFICATION</scope>
</reference>
<accession>A0A0E0MLC9</accession>
<dbReference type="Proteomes" id="UP000026962">
    <property type="component" value="Chromosome 12"/>
</dbReference>